<comment type="caution">
    <text evidence="3">The sequence shown here is derived from an EMBL/GenBank/DDBJ whole genome shotgun (WGS) entry which is preliminary data.</text>
</comment>
<feature type="compositionally biased region" description="Basic and acidic residues" evidence="2">
    <location>
        <begin position="386"/>
        <end position="398"/>
    </location>
</feature>
<name>A0ABR3HX73_LOXSC</name>
<gene>
    <name evidence="3" type="ORF">ABMA27_002273</name>
</gene>
<protein>
    <submittedName>
        <fullName evidence="3">Uncharacterized protein</fullName>
    </submittedName>
</protein>
<reference evidence="3 4" key="1">
    <citation type="submission" date="2024-06" db="EMBL/GenBank/DDBJ databases">
        <title>A chromosome-level genome assembly of beet webworm, Loxostege sticticalis.</title>
        <authorList>
            <person name="Zhang Y."/>
        </authorList>
    </citation>
    <scope>NUCLEOTIDE SEQUENCE [LARGE SCALE GENOMIC DNA]</scope>
    <source>
        <strain evidence="3">AQ026</strain>
        <tissue evidence="3">Whole body</tissue>
    </source>
</reference>
<dbReference type="InterPro" id="IPR038275">
    <property type="entry name" value="Nuf2_N_sf"/>
</dbReference>
<sequence length="444" mass="51058">MEKAQAFTVENFISNWNGDFPNYPMTAADLKIPHTVMGALFQVFDRLGIDRDAILAAPPEENRNDHTVYYWDLLPVINMTRVINHLVSVMPQVSTISVTHFLQPTSITSRSILLLLFNLMLFNEERLKDIAPQEEELFAKTDQVKTLEDRKNRLLEMLNEQAEQKGKREERLEKLNEDIQQFEDELKQEKEAHDEDKQELEAVLKENHQIEVVLEKKKGIRDAILGEVARKKALRVYDAEDIKAQAEQAAQNVQEAEEKLNTLRATLMQKENSLKNLQTIKPSLDTANNLLHEIMKVSESLKDYESGDLDSDSKEGELDVLNTELSELQAALSELKTTREEASCKRQESQAKRQQEKTLAQSALRDAEEKDKKSRESSKKALQRTQEIKEATARYEKSKAEGLDTLAKMREEFINGLNAIEEALLKKVTEAEKRIEDKLRNRNL</sequence>
<evidence type="ECO:0000256" key="1">
    <source>
        <dbReference type="SAM" id="Coils"/>
    </source>
</evidence>
<keyword evidence="4" id="KW-1185">Reference proteome</keyword>
<proteinExistence type="predicted"/>
<feature type="region of interest" description="Disordered" evidence="2">
    <location>
        <begin position="337"/>
        <end position="398"/>
    </location>
</feature>
<evidence type="ECO:0000313" key="3">
    <source>
        <dbReference type="EMBL" id="KAL0881156.1"/>
    </source>
</evidence>
<feature type="coiled-coil region" evidence="1">
    <location>
        <begin position="144"/>
        <end position="206"/>
    </location>
</feature>
<feature type="compositionally biased region" description="Basic and acidic residues" evidence="2">
    <location>
        <begin position="365"/>
        <end position="379"/>
    </location>
</feature>
<feature type="compositionally biased region" description="Basic and acidic residues" evidence="2">
    <location>
        <begin position="337"/>
        <end position="356"/>
    </location>
</feature>
<evidence type="ECO:0000256" key="2">
    <source>
        <dbReference type="SAM" id="MobiDB-lite"/>
    </source>
</evidence>
<accession>A0ABR3HX73</accession>
<feature type="coiled-coil region" evidence="1">
    <location>
        <begin position="239"/>
        <end position="280"/>
    </location>
</feature>
<dbReference type="Proteomes" id="UP001549920">
    <property type="component" value="Unassembled WGS sequence"/>
</dbReference>
<organism evidence="3 4">
    <name type="scientific">Loxostege sticticalis</name>
    <name type="common">Beet webworm moth</name>
    <dbReference type="NCBI Taxonomy" id="481309"/>
    <lineage>
        <taxon>Eukaryota</taxon>
        <taxon>Metazoa</taxon>
        <taxon>Ecdysozoa</taxon>
        <taxon>Arthropoda</taxon>
        <taxon>Hexapoda</taxon>
        <taxon>Insecta</taxon>
        <taxon>Pterygota</taxon>
        <taxon>Neoptera</taxon>
        <taxon>Endopterygota</taxon>
        <taxon>Lepidoptera</taxon>
        <taxon>Glossata</taxon>
        <taxon>Ditrysia</taxon>
        <taxon>Pyraloidea</taxon>
        <taxon>Crambidae</taxon>
        <taxon>Pyraustinae</taxon>
        <taxon>Loxostege</taxon>
    </lineage>
</organism>
<dbReference type="Gene3D" id="1.10.418.60">
    <property type="entry name" value="Ncd80 complex, Nuf2 subunit"/>
    <property type="match status" value="1"/>
</dbReference>
<keyword evidence="1" id="KW-0175">Coiled coil</keyword>
<dbReference type="EMBL" id="JBEUOH010000012">
    <property type="protein sequence ID" value="KAL0881156.1"/>
    <property type="molecule type" value="Genomic_DNA"/>
</dbReference>
<evidence type="ECO:0000313" key="4">
    <source>
        <dbReference type="Proteomes" id="UP001549920"/>
    </source>
</evidence>